<name>A0A7Y0BPP7_9SPHN</name>
<proteinExistence type="predicted"/>
<comment type="cofactor">
    <cofactor evidence="1">
        <name>Mg(2+)</name>
        <dbReference type="ChEBI" id="CHEBI:18420"/>
    </cofactor>
</comment>
<keyword evidence="1" id="KW-0479">Metal-binding</keyword>
<dbReference type="Proteomes" id="UP000583556">
    <property type="component" value="Unassembled WGS sequence"/>
</dbReference>
<sequence>MGEIIGQELVYDGWYRFSRLKVRLPDGVVVERHLLDNGQAVAVLPYDPVRRCCLLITQPRAPVIAAGEAPVLEAIAGGLDGIAPEDRIREEAMEEGGLRLGQLEPVANIWPIPPVSTERVMLYLAEYTAADRVGEGGGAEGEFEAISVHEITLDALRDMVLAGELTDAKTLVLAQALLLRRPELWSGGR</sequence>
<keyword evidence="1" id="KW-0460">Magnesium</keyword>
<accession>A0A7Y0BPP7</accession>
<gene>
    <name evidence="3" type="ORF">HHL27_10985</name>
</gene>
<comment type="caution">
    <text evidence="3">The sequence shown here is derived from an EMBL/GenBank/DDBJ whole genome shotgun (WGS) entry which is preliminary data.</text>
</comment>
<dbReference type="AlphaFoldDB" id="A0A7Y0BPP7"/>
<dbReference type="GO" id="GO:0046872">
    <property type="term" value="F:metal ion binding"/>
    <property type="evidence" value="ECO:0007669"/>
    <property type="project" value="UniProtKB-KW"/>
</dbReference>
<dbReference type="GO" id="GO:0016818">
    <property type="term" value="F:hydrolase activity, acting on acid anhydrides, in phosphorus-containing anhydrides"/>
    <property type="evidence" value="ECO:0007669"/>
    <property type="project" value="InterPro"/>
</dbReference>
<dbReference type="InterPro" id="IPR015797">
    <property type="entry name" value="NUDIX_hydrolase-like_dom_sf"/>
</dbReference>
<feature type="binding site" evidence="1">
    <location>
        <position position="144"/>
    </location>
    <ligand>
        <name>Mg(2+)</name>
        <dbReference type="ChEBI" id="CHEBI:18420"/>
        <label>1</label>
    </ligand>
</feature>
<keyword evidence="4" id="KW-1185">Reference proteome</keyword>
<dbReference type="EMBL" id="JABBGM010000004">
    <property type="protein sequence ID" value="NML94188.1"/>
    <property type="molecule type" value="Genomic_DNA"/>
</dbReference>
<protein>
    <submittedName>
        <fullName evidence="3">ADP-ribose pyrophosphatase</fullName>
    </submittedName>
</protein>
<dbReference type="NCBIfam" id="TIGR00052">
    <property type="entry name" value="nudix-type nucleoside diphosphatase, YffH/AdpP family"/>
    <property type="match status" value="1"/>
</dbReference>
<feature type="binding site" evidence="1">
    <location>
        <position position="95"/>
    </location>
    <ligand>
        <name>Mg(2+)</name>
        <dbReference type="ChEBI" id="CHEBI:18420"/>
        <label>1</label>
    </ligand>
</feature>
<feature type="short sequence motif" description="Nudix box" evidence="2">
    <location>
        <begin position="77"/>
        <end position="98"/>
    </location>
</feature>
<dbReference type="SUPFAM" id="SSF55811">
    <property type="entry name" value="Nudix"/>
    <property type="match status" value="1"/>
</dbReference>
<organism evidence="3 4">
    <name type="scientific">Novosphingobium olei</name>
    <dbReference type="NCBI Taxonomy" id="2728851"/>
    <lineage>
        <taxon>Bacteria</taxon>
        <taxon>Pseudomonadati</taxon>
        <taxon>Pseudomonadota</taxon>
        <taxon>Alphaproteobacteria</taxon>
        <taxon>Sphingomonadales</taxon>
        <taxon>Sphingomonadaceae</taxon>
        <taxon>Novosphingobium</taxon>
    </lineage>
</organism>
<feature type="binding site" evidence="1">
    <location>
        <position position="91"/>
    </location>
    <ligand>
        <name>Mg(2+)</name>
        <dbReference type="ChEBI" id="CHEBI:18420"/>
        <label>1</label>
    </ligand>
</feature>
<evidence type="ECO:0000256" key="2">
    <source>
        <dbReference type="PIRSR" id="PIRSR604385-3"/>
    </source>
</evidence>
<evidence type="ECO:0000313" key="3">
    <source>
        <dbReference type="EMBL" id="NML94188.1"/>
    </source>
</evidence>
<dbReference type="Gene3D" id="3.90.79.10">
    <property type="entry name" value="Nucleoside Triphosphate Pyrophosphohydrolase"/>
    <property type="match status" value="1"/>
</dbReference>
<evidence type="ECO:0000256" key="1">
    <source>
        <dbReference type="PIRSR" id="PIRSR604385-2"/>
    </source>
</evidence>
<reference evidence="3 4" key="1">
    <citation type="submission" date="2020-04" db="EMBL/GenBank/DDBJ databases">
        <title>Novosphingobium sp. TW-4 isolated from soil.</title>
        <authorList>
            <person name="Dahal R.H."/>
            <person name="Chaudhary D.K."/>
        </authorList>
    </citation>
    <scope>NUCLEOTIDE SEQUENCE [LARGE SCALE GENOMIC DNA]</scope>
    <source>
        <strain evidence="3 4">TW-4</strain>
    </source>
</reference>
<evidence type="ECO:0000313" key="4">
    <source>
        <dbReference type="Proteomes" id="UP000583556"/>
    </source>
</evidence>
<feature type="binding site" evidence="1">
    <location>
        <position position="76"/>
    </location>
    <ligand>
        <name>Mg(2+)</name>
        <dbReference type="ChEBI" id="CHEBI:18420"/>
        <label>1</label>
    </ligand>
</feature>
<dbReference type="InterPro" id="IPR004385">
    <property type="entry name" value="NDP_pyrophosphatase"/>
</dbReference>